<dbReference type="GO" id="GO:0016746">
    <property type="term" value="F:acyltransferase activity"/>
    <property type="evidence" value="ECO:0007669"/>
    <property type="project" value="UniProtKB-KW"/>
</dbReference>
<organism evidence="1">
    <name type="scientific">Lygus hesperus</name>
    <name type="common">Western plant bug</name>
    <dbReference type="NCBI Taxonomy" id="30085"/>
    <lineage>
        <taxon>Eukaryota</taxon>
        <taxon>Metazoa</taxon>
        <taxon>Ecdysozoa</taxon>
        <taxon>Arthropoda</taxon>
        <taxon>Hexapoda</taxon>
        <taxon>Insecta</taxon>
        <taxon>Pterygota</taxon>
        <taxon>Neoptera</taxon>
        <taxon>Paraneoptera</taxon>
        <taxon>Hemiptera</taxon>
        <taxon>Heteroptera</taxon>
        <taxon>Panheteroptera</taxon>
        <taxon>Cimicomorpha</taxon>
        <taxon>Miridae</taxon>
        <taxon>Mirini</taxon>
        <taxon>Lygus</taxon>
    </lineage>
</organism>
<gene>
    <name evidence="1" type="primary">rtxC</name>
    <name evidence="1" type="ORF">CM83_102112</name>
</gene>
<dbReference type="EMBL" id="GBHO01020420">
    <property type="protein sequence ID" value="JAG23184.1"/>
    <property type="molecule type" value="Transcribed_RNA"/>
</dbReference>
<evidence type="ECO:0000313" key="1">
    <source>
        <dbReference type="EMBL" id="JAG23184.1"/>
    </source>
</evidence>
<name>A0A0A9XTI9_LYGHE</name>
<keyword evidence="1" id="KW-0808">Transferase</keyword>
<reference evidence="1" key="1">
    <citation type="journal article" date="2014" name="PLoS ONE">
        <title>Transcriptome-Based Identification of ABC Transporters in the Western Tarnished Plant Bug Lygus hesperus.</title>
        <authorList>
            <person name="Hull J.J."/>
            <person name="Chaney K."/>
            <person name="Geib S.M."/>
            <person name="Fabrick J.A."/>
            <person name="Brent C.S."/>
            <person name="Walsh D."/>
            <person name="Lavine L.C."/>
        </authorList>
    </citation>
    <scope>NUCLEOTIDE SEQUENCE</scope>
</reference>
<protein>
    <submittedName>
        <fullName evidence="1">Cytolysin-activating lysine-acyltransferase rtxC</fullName>
    </submittedName>
</protein>
<sequence>VIKTQPSFSSLFVRKILGGTSLRPLEKNLSLVHGPEMVHGAPHVGRHCTANNEWVIGTWVHKILGGTNIFIENPLCEHTHTCAYECEYAHLCSKLTKLIHYFLNPSQHPSMVRTSFVAPVMSLSCDFFITVSSRIP</sequence>
<proteinExistence type="predicted"/>
<keyword evidence="1" id="KW-0012">Acyltransferase</keyword>
<dbReference type="AlphaFoldDB" id="A0A0A9XTI9"/>
<feature type="non-terminal residue" evidence="1">
    <location>
        <position position="1"/>
    </location>
</feature>
<reference evidence="1" key="2">
    <citation type="submission" date="2014-07" db="EMBL/GenBank/DDBJ databases">
        <authorList>
            <person name="Hull J."/>
        </authorList>
    </citation>
    <scope>NUCLEOTIDE SEQUENCE</scope>
</reference>
<accession>A0A0A9XTI9</accession>